<proteinExistence type="predicted"/>
<evidence type="ECO:0000313" key="1">
    <source>
        <dbReference type="EMBL" id="OMD44770.1"/>
    </source>
</evidence>
<evidence type="ECO:0000313" key="2">
    <source>
        <dbReference type="Proteomes" id="UP000187412"/>
    </source>
</evidence>
<comment type="caution">
    <text evidence="1">The sequence shown here is derived from an EMBL/GenBank/DDBJ whole genome shotgun (WGS) entry which is preliminary data.</text>
</comment>
<name>A0ABX3H2X5_PAEBO</name>
<dbReference type="RefSeq" id="WP_076112751.1">
    <property type="nucleotide sequence ID" value="NZ_MPTB01000030.1"/>
</dbReference>
<accession>A0ABX3H2X5</accession>
<sequence length="270" mass="30324">MKGSEAKMGSLYFADRVTKRNPYSEDGLYDESWVELSIDECAEYEMFTGKTEIFGFKLSKHCNGWQFRAMDYIAYHHLYRRKVIITALPKDYEEAKAVYTGHSPFDRFLRPYEPKVLVHSTTPGAYPAICREGVLKSWQKVQAANVVRETAPIGLTLGDPADFQEFVMLGSGVAPEIVVSSKQKGFVCMDSHCEYTPGGRFYFDVEQLAADGLLVRDGCHYKVKDELPIGHALFCGTLQNVEMRGQAITPDSFAQAADQVFKRHMGSVGV</sequence>
<reference evidence="1 2" key="1">
    <citation type="submission" date="2016-10" db="EMBL/GenBank/DDBJ databases">
        <title>Paenibacillus species isolates.</title>
        <authorList>
            <person name="Beno S.M."/>
        </authorList>
    </citation>
    <scope>NUCLEOTIDE SEQUENCE [LARGE SCALE GENOMIC DNA]</scope>
    <source>
        <strain evidence="1 2">FSL H7-0744</strain>
    </source>
</reference>
<gene>
    <name evidence="1" type="ORF">BSK56_21990</name>
</gene>
<protein>
    <submittedName>
        <fullName evidence="1">Uncharacterized protein</fullName>
    </submittedName>
</protein>
<keyword evidence="2" id="KW-1185">Reference proteome</keyword>
<dbReference type="EMBL" id="MPTB01000030">
    <property type="protein sequence ID" value="OMD44770.1"/>
    <property type="molecule type" value="Genomic_DNA"/>
</dbReference>
<organism evidence="1 2">
    <name type="scientific">Paenibacillus borealis</name>
    <dbReference type="NCBI Taxonomy" id="160799"/>
    <lineage>
        <taxon>Bacteria</taxon>
        <taxon>Bacillati</taxon>
        <taxon>Bacillota</taxon>
        <taxon>Bacilli</taxon>
        <taxon>Bacillales</taxon>
        <taxon>Paenibacillaceae</taxon>
        <taxon>Paenibacillus</taxon>
    </lineage>
</organism>
<dbReference type="Proteomes" id="UP000187412">
    <property type="component" value="Unassembled WGS sequence"/>
</dbReference>